<dbReference type="PANTHER" id="PTHR36115">
    <property type="entry name" value="PROLINE-RICH ANTIGEN HOMOLOG-RELATED"/>
    <property type="match status" value="1"/>
</dbReference>
<keyword evidence="3 6" id="KW-0812">Transmembrane</keyword>
<protein>
    <recommendedName>
        <fullName evidence="7">RDD domain-containing protein</fullName>
    </recommendedName>
</protein>
<gene>
    <name evidence="8" type="ORF">BST97_02875</name>
</gene>
<dbReference type="STRING" id="331648.BST97_02875"/>
<name>A0A1W6MHH5_9FLAO</name>
<feature type="domain" description="RDD" evidence="7">
    <location>
        <begin position="11"/>
        <end position="173"/>
    </location>
</feature>
<dbReference type="PANTHER" id="PTHR36115:SF4">
    <property type="entry name" value="MEMBRANE PROTEIN"/>
    <property type="match status" value="1"/>
</dbReference>
<reference evidence="8 9" key="1">
    <citation type="submission" date="2016-11" db="EMBL/GenBank/DDBJ databases">
        <title>Trade-off between light-utilization and light-protection in marine flavobacteria.</title>
        <authorList>
            <person name="Kumagai Y."/>
        </authorList>
    </citation>
    <scope>NUCLEOTIDE SEQUENCE [LARGE SCALE GENOMIC DNA]</scope>
    <source>
        <strain evidence="8 9">JCM 13191</strain>
    </source>
</reference>
<evidence type="ECO:0000256" key="5">
    <source>
        <dbReference type="ARBA" id="ARBA00023136"/>
    </source>
</evidence>
<sequence length="181" mass="20775">MNLTPQPEFGKFWDRLGAYLLDAIIIGVPSFLLNYLNFVTIKSFIIYLILLALGIAYKPFMESKYQATLGKMVLNLKVTDYDLKPISYEKSFLRSLIYILPSLAVIPLQYIGFTDPEFKNIESYFTFSQSLGTAFPIMMILNFVFSLIILIDVIVLLTDEAAQNRSLKDRMAKTFVLKVRK</sequence>
<dbReference type="GO" id="GO:0005886">
    <property type="term" value="C:plasma membrane"/>
    <property type="evidence" value="ECO:0007669"/>
    <property type="project" value="UniProtKB-SubCell"/>
</dbReference>
<dbReference type="OrthoDB" id="1143858at2"/>
<proteinExistence type="predicted"/>
<feature type="transmembrane region" description="Helical" evidence="6">
    <location>
        <begin position="133"/>
        <end position="158"/>
    </location>
</feature>
<evidence type="ECO:0000256" key="3">
    <source>
        <dbReference type="ARBA" id="ARBA00022692"/>
    </source>
</evidence>
<evidence type="ECO:0000256" key="2">
    <source>
        <dbReference type="ARBA" id="ARBA00022475"/>
    </source>
</evidence>
<keyword evidence="9" id="KW-1185">Reference proteome</keyword>
<dbReference type="InterPro" id="IPR010432">
    <property type="entry name" value="RDD"/>
</dbReference>
<organism evidence="8 9">
    <name type="scientific">Nonlabens spongiae</name>
    <dbReference type="NCBI Taxonomy" id="331648"/>
    <lineage>
        <taxon>Bacteria</taxon>
        <taxon>Pseudomonadati</taxon>
        <taxon>Bacteroidota</taxon>
        <taxon>Flavobacteriia</taxon>
        <taxon>Flavobacteriales</taxon>
        <taxon>Flavobacteriaceae</taxon>
        <taxon>Nonlabens</taxon>
    </lineage>
</organism>
<dbReference type="RefSeq" id="WP_085765826.1">
    <property type="nucleotide sequence ID" value="NZ_CP019344.1"/>
</dbReference>
<accession>A0A1W6MHH5</accession>
<dbReference type="Proteomes" id="UP000193431">
    <property type="component" value="Chromosome"/>
</dbReference>
<evidence type="ECO:0000256" key="1">
    <source>
        <dbReference type="ARBA" id="ARBA00004651"/>
    </source>
</evidence>
<keyword evidence="4 6" id="KW-1133">Transmembrane helix</keyword>
<dbReference type="Pfam" id="PF06271">
    <property type="entry name" value="RDD"/>
    <property type="match status" value="1"/>
</dbReference>
<dbReference type="EMBL" id="CP019344">
    <property type="protein sequence ID" value="ARN77027.1"/>
    <property type="molecule type" value="Genomic_DNA"/>
</dbReference>
<feature type="transmembrane region" description="Helical" evidence="6">
    <location>
        <begin position="92"/>
        <end position="113"/>
    </location>
</feature>
<keyword evidence="2" id="KW-1003">Cell membrane</keyword>
<evidence type="ECO:0000256" key="6">
    <source>
        <dbReference type="SAM" id="Phobius"/>
    </source>
</evidence>
<comment type="subcellular location">
    <subcellularLocation>
        <location evidence="1">Cell membrane</location>
        <topology evidence="1">Multi-pass membrane protein</topology>
    </subcellularLocation>
</comment>
<feature type="transmembrane region" description="Helical" evidence="6">
    <location>
        <begin position="38"/>
        <end position="57"/>
    </location>
</feature>
<dbReference type="AlphaFoldDB" id="A0A1W6MHH5"/>
<evidence type="ECO:0000313" key="8">
    <source>
        <dbReference type="EMBL" id="ARN77027.1"/>
    </source>
</evidence>
<evidence type="ECO:0000256" key="4">
    <source>
        <dbReference type="ARBA" id="ARBA00022989"/>
    </source>
</evidence>
<keyword evidence="5 6" id="KW-0472">Membrane</keyword>
<dbReference type="InterPro" id="IPR051791">
    <property type="entry name" value="Pra-immunoreactive"/>
</dbReference>
<evidence type="ECO:0000259" key="7">
    <source>
        <dbReference type="Pfam" id="PF06271"/>
    </source>
</evidence>
<evidence type="ECO:0000313" key="9">
    <source>
        <dbReference type="Proteomes" id="UP000193431"/>
    </source>
</evidence>